<protein>
    <submittedName>
        <fullName evidence="1">Uncharacterized protein</fullName>
    </submittedName>
</protein>
<evidence type="ECO:0000313" key="2">
    <source>
        <dbReference type="Proteomes" id="UP000607653"/>
    </source>
</evidence>
<proteinExistence type="predicted"/>
<accession>A0A822ZW66</accession>
<sequence>MVHPVPDHTQLIESSVQKLMAWLSCTRPYWLVEMY</sequence>
<organism evidence="1 2">
    <name type="scientific">Nelumbo nucifera</name>
    <name type="common">Sacred lotus</name>
    <dbReference type="NCBI Taxonomy" id="4432"/>
    <lineage>
        <taxon>Eukaryota</taxon>
        <taxon>Viridiplantae</taxon>
        <taxon>Streptophyta</taxon>
        <taxon>Embryophyta</taxon>
        <taxon>Tracheophyta</taxon>
        <taxon>Spermatophyta</taxon>
        <taxon>Magnoliopsida</taxon>
        <taxon>Proteales</taxon>
        <taxon>Nelumbonaceae</taxon>
        <taxon>Nelumbo</taxon>
    </lineage>
</organism>
<name>A0A822ZW66_NELNU</name>
<gene>
    <name evidence="1" type="ORF">HUJ06_004398</name>
</gene>
<keyword evidence="2" id="KW-1185">Reference proteome</keyword>
<dbReference type="EMBL" id="DUZY01000007">
    <property type="protein sequence ID" value="DAD46168.1"/>
    <property type="molecule type" value="Genomic_DNA"/>
</dbReference>
<dbReference type="Proteomes" id="UP000607653">
    <property type="component" value="Unassembled WGS sequence"/>
</dbReference>
<reference evidence="1 2" key="1">
    <citation type="journal article" date="2020" name="Mol. Biol. Evol.">
        <title>Distinct Expression and Methylation Patterns for Genes with Different Fates following a Single Whole-Genome Duplication in Flowering Plants.</title>
        <authorList>
            <person name="Shi T."/>
            <person name="Rahmani R.S."/>
            <person name="Gugger P.F."/>
            <person name="Wang M."/>
            <person name="Li H."/>
            <person name="Zhang Y."/>
            <person name="Li Z."/>
            <person name="Wang Q."/>
            <person name="Van de Peer Y."/>
            <person name="Marchal K."/>
            <person name="Chen J."/>
        </authorList>
    </citation>
    <scope>NUCLEOTIDE SEQUENCE [LARGE SCALE GENOMIC DNA]</scope>
    <source>
        <tissue evidence="1">Leaf</tissue>
    </source>
</reference>
<comment type="caution">
    <text evidence="1">The sequence shown here is derived from an EMBL/GenBank/DDBJ whole genome shotgun (WGS) entry which is preliminary data.</text>
</comment>
<evidence type="ECO:0000313" key="1">
    <source>
        <dbReference type="EMBL" id="DAD46168.1"/>
    </source>
</evidence>
<dbReference type="AlphaFoldDB" id="A0A822ZW66"/>